<organism evidence="7 8">
    <name type="scientific">Aspergillus keveii</name>
    <dbReference type="NCBI Taxonomy" id="714993"/>
    <lineage>
        <taxon>Eukaryota</taxon>
        <taxon>Fungi</taxon>
        <taxon>Dikarya</taxon>
        <taxon>Ascomycota</taxon>
        <taxon>Pezizomycotina</taxon>
        <taxon>Eurotiomycetes</taxon>
        <taxon>Eurotiomycetidae</taxon>
        <taxon>Eurotiales</taxon>
        <taxon>Aspergillaceae</taxon>
        <taxon>Aspergillus</taxon>
        <taxon>Aspergillus subgen. Nidulantes</taxon>
    </lineage>
</organism>
<evidence type="ECO:0000256" key="3">
    <source>
        <dbReference type="ARBA" id="ARBA00023125"/>
    </source>
</evidence>
<dbReference type="PANTHER" id="PTHR47171">
    <property type="entry name" value="FARA-RELATED"/>
    <property type="match status" value="1"/>
</dbReference>
<dbReference type="PANTHER" id="PTHR47171:SF5">
    <property type="entry name" value="ZN(II)2CYS6 TRANSCRIPTION FACTOR (EUROFUNG)"/>
    <property type="match status" value="1"/>
</dbReference>
<feature type="compositionally biased region" description="Polar residues" evidence="6">
    <location>
        <begin position="52"/>
        <end position="72"/>
    </location>
</feature>
<keyword evidence="4" id="KW-0804">Transcription</keyword>
<keyword evidence="5" id="KW-0539">Nucleus</keyword>
<keyword evidence="8" id="KW-1185">Reference proteome</keyword>
<dbReference type="InterPro" id="IPR001138">
    <property type="entry name" value="Zn2Cys6_DnaBD"/>
</dbReference>
<gene>
    <name evidence="7" type="ORF">BJX66DRAFT_336668</name>
</gene>
<evidence type="ECO:0000256" key="2">
    <source>
        <dbReference type="ARBA" id="ARBA00023015"/>
    </source>
</evidence>
<evidence type="ECO:0000313" key="7">
    <source>
        <dbReference type="EMBL" id="KAL2795763.1"/>
    </source>
</evidence>
<dbReference type="CDD" id="cd00067">
    <property type="entry name" value="GAL4"/>
    <property type="match status" value="1"/>
</dbReference>
<keyword evidence="1" id="KW-0862">Zinc</keyword>
<evidence type="ECO:0000256" key="1">
    <source>
        <dbReference type="ARBA" id="ARBA00022833"/>
    </source>
</evidence>
<dbReference type="InterPro" id="IPR052073">
    <property type="entry name" value="Amide_Lactam_Regulators"/>
</dbReference>
<dbReference type="Proteomes" id="UP001610563">
    <property type="component" value="Unassembled WGS sequence"/>
</dbReference>
<evidence type="ECO:0008006" key="9">
    <source>
        <dbReference type="Google" id="ProtNLM"/>
    </source>
</evidence>
<accession>A0ABR4G9Q8</accession>
<feature type="compositionally biased region" description="Polar residues" evidence="6">
    <location>
        <begin position="79"/>
        <end position="89"/>
    </location>
</feature>
<feature type="region of interest" description="Disordered" evidence="6">
    <location>
        <begin position="41"/>
        <end position="89"/>
    </location>
</feature>
<keyword evidence="2" id="KW-0805">Transcription regulation</keyword>
<keyword evidence="3" id="KW-0238">DNA-binding</keyword>
<evidence type="ECO:0000256" key="5">
    <source>
        <dbReference type="ARBA" id="ARBA00023242"/>
    </source>
</evidence>
<dbReference type="EMBL" id="JBFTWV010000032">
    <property type="protein sequence ID" value="KAL2795763.1"/>
    <property type="molecule type" value="Genomic_DNA"/>
</dbReference>
<comment type="caution">
    <text evidence="7">The sequence shown here is derived from an EMBL/GenBank/DDBJ whole genome shotgun (WGS) entry which is preliminary data.</text>
</comment>
<sequence length="555" mass="62593">MERPEFPRMRARVICVICHERKVSRDKTCSNCRRLNQPCVQRQGRRVKNRAARSSISRGDYTGATSSGQQGMASRRHSSGTGEQNSVESKSFISSDSVLYEETPPNSPYPLSWHDWKDIENQLQTRYTHTSTLAIDEPLRLALLDAFAAQWGHWYPFVNISRLRETPPLLQKALLLAGSLVRRIDTVEDLHLPYALYQQSKEAIYSSGGGDTITLLMAITITACWSLRPPSVISLDGPWHWASLVMRLALQLGFHQEKTYSCLENPNDCRLNSDVLQAACWGRPCLIQTRHQDIQLPVHSDMDSLALQVFNQVTRLLLILRRVVEHEMSQLSDIVAALVDWHQSVPEQLKLHNAQSSRNAYSRPGNEMFILTTSVSPLTIAVSSCMVRLYEAIHLHEDSPRLGSIHGFFLMLAVIPQIFHRTQVTEKERLREQELELICKVLRALHVKYGGSNMVLQKISKLRAESVKLRESEQAAAIAPGSHMTILKSAIADSNLLFPVPADFSPNLELLSGHLPGDESQRNNMMDFLAFENSLIDWSADGSLYASDFSQSMVL</sequence>
<evidence type="ECO:0000256" key="6">
    <source>
        <dbReference type="SAM" id="MobiDB-lite"/>
    </source>
</evidence>
<evidence type="ECO:0000256" key="4">
    <source>
        <dbReference type="ARBA" id="ARBA00023163"/>
    </source>
</evidence>
<evidence type="ECO:0000313" key="8">
    <source>
        <dbReference type="Proteomes" id="UP001610563"/>
    </source>
</evidence>
<name>A0ABR4G9Q8_9EURO</name>
<dbReference type="CDD" id="cd12148">
    <property type="entry name" value="fungal_TF_MHR"/>
    <property type="match status" value="1"/>
</dbReference>
<reference evidence="7 8" key="1">
    <citation type="submission" date="2024-07" db="EMBL/GenBank/DDBJ databases">
        <title>Section-level genome sequencing and comparative genomics of Aspergillus sections Usti and Cavernicolus.</title>
        <authorList>
            <consortium name="Lawrence Berkeley National Laboratory"/>
            <person name="Nybo J.L."/>
            <person name="Vesth T.C."/>
            <person name="Theobald S."/>
            <person name="Frisvad J.C."/>
            <person name="Larsen T.O."/>
            <person name="Kjaerboelling I."/>
            <person name="Rothschild-Mancinelli K."/>
            <person name="Lyhne E.K."/>
            <person name="Kogle M.E."/>
            <person name="Barry K."/>
            <person name="Clum A."/>
            <person name="Na H."/>
            <person name="Ledsgaard L."/>
            <person name="Lin J."/>
            <person name="Lipzen A."/>
            <person name="Kuo A."/>
            <person name="Riley R."/>
            <person name="Mondo S."/>
            <person name="Labutti K."/>
            <person name="Haridas S."/>
            <person name="Pangalinan J."/>
            <person name="Salamov A.A."/>
            <person name="Simmons B.A."/>
            <person name="Magnuson J.K."/>
            <person name="Chen J."/>
            <person name="Drula E."/>
            <person name="Henrissat B."/>
            <person name="Wiebenga A."/>
            <person name="Lubbers R.J."/>
            <person name="Gomes A.C."/>
            <person name="Makela M.R."/>
            <person name="Stajich J."/>
            <person name="Grigoriev I.V."/>
            <person name="Mortensen U.H."/>
            <person name="De Vries R.P."/>
            <person name="Baker S.E."/>
            <person name="Andersen M.R."/>
        </authorList>
    </citation>
    <scope>NUCLEOTIDE SEQUENCE [LARGE SCALE GENOMIC DNA]</scope>
    <source>
        <strain evidence="7 8">CBS 209.92</strain>
    </source>
</reference>
<proteinExistence type="predicted"/>
<protein>
    <recommendedName>
        <fullName evidence="9">Zn(2)-C6 fungal-type domain-containing protein</fullName>
    </recommendedName>
</protein>